<proteinExistence type="predicted"/>
<evidence type="ECO:0000313" key="1">
    <source>
        <dbReference type="EMBL" id="RNB61283.1"/>
    </source>
</evidence>
<sequence>MSTDNFLGGRTHVVWHNEKIDSFSDKAGTTVLLRQAANFTFGRKTAARKQGRFSHEKKWKIA</sequence>
<dbReference type="EMBL" id="RHHN01000007">
    <property type="protein sequence ID" value="RNB61283.1"/>
    <property type="molecule type" value="Genomic_DNA"/>
</dbReference>
<accession>A0A3M8BDB4</accession>
<dbReference type="AlphaFoldDB" id="A0A3M8BDB4"/>
<gene>
    <name evidence="1" type="ORF">EB820_01225</name>
</gene>
<organism evidence="1 2">
    <name type="scientific">Brevibacillus agri</name>
    <dbReference type="NCBI Taxonomy" id="51101"/>
    <lineage>
        <taxon>Bacteria</taxon>
        <taxon>Bacillati</taxon>
        <taxon>Bacillota</taxon>
        <taxon>Bacilli</taxon>
        <taxon>Bacillales</taxon>
        <taxon>Paenibacillaceae</taxon>
        <taxon>Brevibacillus</taxon>
    </lineage>
</organism>
<protein>
    <submittedName>
        <fullName evidence="1">Uncharacterized protein</fullName>
    </submittedName>
</protein>
<name>A0A3M8BDB4_9BACL</name>
<comment type="caution">
    <text evidence="1">The sequence shown here is derived from an EMBL/GenBank/DDBJ whole genome shotgun (WGS) entry which is preliminary data.</text>
</comment>
<reference evidence="1 2" key="1">
    <citation type="submission" date="2018-10" db="EMBL/GenBank/DDBJ databases">
        <title>Phylogenomics of Brevibacillus.</title>
        <authorList>
            <person name="Dunlap C."/>
        </authorList>
    </citation>
    <scope>NUCLEOTIDE SEQUENCE [LARGE SCALE GENOMIC DNA]</scope>
    <source>
        <strain evidence="1 2">NRRL NRS 1219</strain>
    </source>
</reference>
<evidence type="ECO:0000313" key="2">
    <source>
        <dbReference type="Proteomes" id="UP000276178"/>
    </source>
</evidence>
<dbReference type="Proteomes" id="UP000276178">
    <property type="component" value="Unassembled WGS sequence"/>
</dbReference>